<keyword evidence="8" id="KW-0675">Receptor</keyword>
<evidence type="ECO:0000256" key="4">
    <source>
        <dbReference type="ARBA" id="ARBA00022692"/>
    </source>
</evidence>
<evidence type="ECO:0000256" key="5">
    <source>
        <dbReference type="ARBA" id="ARBA00022725"/>
    </source>
</evidence>
<evidence type="ECO:0000313" key="12">
    <source>
        <dbReference type="RefSeq" id="XP_014480021.1"/>
    </source>
</evidence>
<dbReference type="GeneID" id="106747189"/>
<feature type="transmembrane region" description="Helical" evidence="10">
    <location>
        <begin position="81"/>
        <end position="100"/>
    </location>
</feature>
<feature type="transmembrane region" description="Helical" evidence="10">
    <location>
        <begin position="163"/>
        <end position="191"/>
    </location>
</feature>
<protein>
    <submittedName>
        <fullName evidence="12">Odorant receptor 4-like</fullName>
    </submittedName>
</protein>
<dbReference type="Proteomes" id="UP000515204">
    <property type="component" value="Unplaced"/>
</dbReference>
<organism evidence="11 12">
    <name type="scientific">Dinoponera quadriceps</name>
    <name type="common">South American ant</name>
    <dbReference type="NCBI Taxonomy" id="609295"/>
    <lineage>
        <taxon>Eukaryota</taxon>
        <taxon>Metazoa</taxon>
        <taxon>Ecdysozoa</taxon>
        <taxon>Arthropoda</taxon>
        <taxon>Hexapoda</taxon>
        <taxon>Insecta</taxon>
        <taxon>Pterygota</taxon>
        <taxon>Neoptera</taxon>
        <taxon>Endopterygota</taxon>
        <taxon>Hymenoptera</taxon>
        <taxon>Apocrita</taxon>
        <taxon>Aculeata</taxon>
        <taxon>Formicoidea</taxon>
        <taxon>Formicidae</taxon>
        <taxon>Ponerinae</taxon>
        <taxon>Ponerini</taxon>
        <taxon>Dinoponera</taxon>
    </lineage>
</organism>
<dbReference type="PANTHER" id="PTHR21137">
    <property type="entry name" value="ODORANT RECEPTOR"/>
    <property type="match status" value="1"/>
</dbReference>
<dbReference type="PANTHER" id="PTHR21137:SF35">
    <property type="entry name" value="ODORANT RECEPTOR 19A-RELATED"/>
    <property type="match status" value="1"/>
</dbReference>
<dbReference type="GO" id="GO:0007165">
    <property type="term" value="P:signal transduction"/>
    <property type="evidence" value="ECO:0007669"/>
    <property type="project" value="UniProtKB-KW"/>
</dbReference>
<evidence type="ECO:0000256" key="7">
    <source>
        <dbReference type="ARBA" id="ARBA00023136"/>
    </source>
</evidence>
<dbReference type="InterPro" id="IPR004117">
    <property type="entry name" value="7tm6_olfct_rcpt"/>
</dbReference>
<keyword evidence="7 10" id="KW-0472">Membrane</keyword>
<reference evidence="12" key="1">
    <citation type="submission" date="2025-08" db="UniProtKB">
        <authorList>
            <consortium name="RefSeq"/>
        </authorList>
    </citation>
    <scope>IDENTIFICATION</scope>
</reference>
<keyword evidence="4 10" id="KW-0812">Transmembrane</keyword>
<gene>
    <name evidence="12" type="primary">LOC106747189</name>
</gene>
<name>A0A6P3XNI2_DINQU</name>
<dbReference type="GO" id="GO:0004984">
    <property type="term" value="F:olfactory receptor activity"/>
    <property type="evidence" value="ECO:0007669"/>
    <property type="project" value="InterPro"/>
</dbReference>
<dbReference type="Pfam" id="PF02949">
    <property type="entry name" value="7tm_6"/>
    <property type="match status" value="1"/>
</dbReference>
<dbReference type="GO" id="GO:0005549">
    <property type="term" value="F:odorant binding"/>
    <property type="evidence" value="ECO:0007669"/>
    <property type="project" value="InterPro"/>
</dbReference>
<feature type="transmembrane region" description="Helical" evidence="10">
    <location>
        <begin position="203"/>
        <end position="223"/>
    </location>
</feature>
<comment type="subcellular location">
    <subcellularLocation>
        <location evidence="1">Cell membrane</location>
        <topology evidence="1">Multi-pass membrane protein</topology>
    </subcellularLocation>
</comment>
<keyword evidence="6 10" id="KW-1133">Transmembrane helix</keyword>
<evidence type="ECO:0000256" key="3">
    <source>
        <dbReference type="ARBA" id="ARBA00022606"/>
    </source>
</evidence>
<evidence type="ECO:0000256" key="1">
    <source>
        <dbReference type="ARBA" id="ARBA00004651"/>
    </source>
</evidence>
<evidence type="ECO:0000256" key="8">
    <source>
        <dbReference type="ARBA" id="ARBA00023170"/>
    </source>
</evidence>
<dbReference type="GO" id="GO:0005886">
    <property type="term" value="C:plasma membrane"/>
    <property type="evidence" value="ECO:0007669"/>
    <property type="project" value="UniProtKB-SubCell"/>
</dbReference>
<keyword evidence="3" id="KW-0716">Sensory transduction</keyword>
<evidence type="ECO:0000313" key="11">
    <source>
        <dbReference type="Proteomes" id="UP000515204"/>
    </source>
</evidence>
<dbReference type="KEGG" id="dqu:106747189"/>
<keyword evidence="9" id="KW-0807">Transducer</keyword>
<accession>A0A6P3XNI2</accession>
<dbReference type="RefSeq" id="XP_014480021.1">
    <property type="nucleotide sequence ID" value="XM_014624535.1"/>
</dbReference>
<sequence length="293" mass="33677">MWEIVLWNWKHSSVFASEDDTIGKRYILHFVPNFIVAFNSMSVTMTSYNTLKTGIHFDEDSNATRPYILLSNFPFDNNKQVYIFIIFLQFFYVLILFSAATTINSVLLVILIMHLGHQIDVICECLMKMSSEENMRKTNVTMMKETIRQHQSVITFSENIEYLYTYIALILVLFSSIISCGLSFVLVVSIASPHFSKIVKKNIMFFGVVTIESFIFCFAGEYLSSKSREIGEPAYSSPWYQSKFHGHAVLFMIMKWQNQLTITMGKFACLSLELFSSIITTSGSYVSVLLAMY</sequence>
<keyword evidence="11" id="KW-1185">Reference proteome</keyword>
<dbReference type="AlphaFoldDB" id="A0A6P3XNI2"/>
<proteinExistence type="predicted"/>
<dbReference type="OrthoDB" id="6765072at2759"/>
<evidence type="ECO:0000256" key="10">
    <source>
        <dbReference type="SAM" id="Phobius"/>
    </source>
</evidence>
<evidence type="ECO:0000256" key="2">
    <source>
        <dbReference type="ARBA" id="ARBA00022475"/>
    </source>
</evidence>
<keyword evidence="5" id="KW-0552">Olfaction</keyword>
<keyword evidence="2" id="KW-1003">Cell membrane</keyword>
<evidence type="ECO:0000256" key="9">
    <source>
        <dbReference type="ARBA" id="ARBA00023224"/>
    </source>
</evidence>
<evidence type="ECO:0000256" key="6">
    <source>
        <dbReference type="ARBA" id="ARBA00022989"/>
    </source>
</evidence>